<evidence type="ECO:0000256" key="1">
    <source>
        <dbReference type="SAM" id="MobiDB-lite"/>
    </source>
</evidence>
<dbReference type="AlphaFoldDB" id="A0A6A5X065"/>
<evidence type="ECO:0000313" key="2">
    <source>
        <dbReference type="EMBL" id="KAF2006499.1"/>
    </source>
</evidence>
<gene>
    <name evidence="2" type="ORF">P154DRAFT_218464</name>
</gene>
<keyword evidence="3" id="KW-1185">Reference proteome</keyword>
<feature type="region of interest" description="Disordered" evidence="1">
    <location>
        <begin position="1"/>
        <end position="29"/>
    </location>
</feature>
<sequence>MYASTQPRDELLSTLTTDSERRPAASTFIECPPSTPTHYPYIRPIISAYCYTGRSTHCLGDDLVGDHTWASAESHYMPILPCRLNDAPPGRSIQDRSRKDQRFRGMHLDMTAFPVPPPSR</sequence>
<name>A0A6A5X065_9PLEO</name>
<proteinExistence type="predicted"/>
<dbReference type="Proteomes" id="UP000799779">
    <property type="component" value="Unassembled WGS sequence"/>
</dbReference>
<dbReference type="EMBL" id="ML977559">
    <property type="protein sequence ID" value="KAF2006499.1"/>
    <property type="molecule type" value="Genomic_DNA"/>
</dbReference>
<feature type="region of interest" description="Disordered" evidence="1">
    <location>
        <begin position="87"/>
        <end position="120"/>
    </location>
</feature>
<feature type="compositionally biased region" description="Basic and acidic residues" evidence="1">
    <location>
        <begin position="93"/>
        <end position="107"/>
    </location>
</feature>
<evidence type="ECO:0000313" key="3">
    <source>
        <dbReference type="Proteomes" id="UP000799779"/>
    </source>
</evidence>
<protein>
    <submittedName>
        <fullName evidence="2">Uncharacterized protein</fullName>
    </submittedName>
</protein>
<accession>A0A6A5X065</accession>
<reference evidence="2" key="1">
    <citation type="journal article" date="2020" name="Stud. Mycol.">
        <title>101 Dothideomycetes genomes: a test case for predicting lifestyles and emergence of pathogens.</title>
        <authorList>
            <person name="Haridas S."/>
            <person name="Albert R."/>
            <person name="Binder M."/>
            <person name="Bloem J."/>
            <person name="Labutti K."/>
            <person name="Salamov A."/>
            <person name="Andreopoulos B."/>
            <person name="Baker S."/>
            <person name="Barry K."/>
            <person name="Bills G."/>
            <person name="Bluhm B."/>
            <person name="Cannon C."/>
            <person name="Castanera R."/>
            <person name="Culley D."/>
            <person name="Daum C."/>
            <person name="Ezra D."/>
            <person name="Gonzalez J."/>
            <person name="Henrissat B."/>
            <person name="Kuo A."/>
            <person name="Liang C."/>
            <person name="Lipzen A."/>
            <person name="Lutzoni F."/>
            <person name="Magnuson J."/>
            <person name="Mondo S."/>
            <person name="Nolan M."/>
            <person name="Ohm R."/>
            <person name="Pangilinan J."/>
            <person name="Park H.-J."/>
            <person name="Ramirez L."/>
            <person name="Alfaro M."/>
            <person name="Sun H."/>
            <person name="Tritt A."/>
            <person name="Yoshinaga Y."/>
            <person name="Zwiers L.-H."/>
            <person name="Turgeon B."/>
            <person name="Goodwin S."/>
            <person name="Spatafora J."/>
            <person name="Crous P."/>
            <person name="Grigoriev I."/>
        </authorList>
    </citation>
    <scope>NUCLEOTIDE SEQUENCE</scope>
    <source>
        <strain evidence="2">CBS 123094</strain>
    </source>
</reference>
<organism evidence="2 3">
    <name type="scientific">Amniculicola lignicola CBS 123094</name>
    <dbReference type="NCBI Taxonomy" id="1392246"/>
    <lineage>
        <taxon>Eukaryota</taxon>
        <taxon>Fungi</taxon>
        <taxon>Dikarya</taxon>
        <taxon>Ascomycota</taxon>
        <taxon>Pezizomycotina</taxon>
        <taxon>Dothideomycetes</taxon>
        <taxon>Pleosporomycetidae</taxon>
        <taxon>Pleosporales</taxon>
        <taxon>Amniculicolaceae</taxon>
        <taxon>Amniculicola</taxon>
    </lineage>
</organism>